<proteinExistence type="predicted"/>
<name>A0A109K0F4_9BRAD</name>
<feature type="transmembrane region" description="Helical" evidence="1">
    <location>
        <begin position="258"/>
        <end position="275"/>
    </location>
</feature>
<organism evidence="2 3">
    <name type="scientific">Bradyrhizobium macuxiense</name>
    <dbReference type="NCBI Taxonomy" id="1755647"/>
    <lineage>
        <taxon>Bacteria</taxon>
        <taxon>Pseudomonadati</taxon>
        <taxon>Pseudomonadota</taxon>
        <taxon>Alphaproteobacteria</taxon>
        <taxon>Hyphomicrobiales</taxon>
        <taxon>Nitrobacteraceae</taxon>
        <taxon>Bradyrhizobium</taxon>
    </lineage>
</organism>
<feature type="transmembrane region" description="Helical" evidence="1">
    <location>
        <begin position="104"/>
        <end position="122"/>
    </location>
</feature>
<dbReference type="EMBL" id="LNCU01000036">
    <property type="protein sequence ID" value="KWV58512.1"/>
    <property type="molecule type" value="Genomic_DNA"/>
</dbReference>
<feature type="transmembrane region" description="Helical" evidence="1">
    <location>
        <begin position="345"/>
        <end position="366"/>
    </location>
</feature>
<keyword evidence="1" id="KW-0812">Transmembrane</keyword>
<dbReference type="AlphaFoldDB" id="A0A109K0F4"/>
<evidence type="ECO:0000256" key="1">
    <source>
        <dbReference type="SAM" id="Phobius"/>
    </source>
</evidence>
<keyword evidence="1" id="KW-0472">Membrane</keyword>
<feature type="transmembrane region" description="Helical" evidence="1">
    <location>
        <begin position="45"/>
        <end position="65"/>
    </location>
</feature>
<reference evidence="2 3" key="1">
    <citation type="submission" date="2015-11" db="EMBL/GenBank/DDBJ databases">
        <title>Draft Genome Sequence of the Strain BR 10303 (Bradyrhizobium sp.) isolated from nodules of Centrolobium paraense.</title>
        <authorList>
            <person name="Zelli J.E."/>
            <person name="Simoes-Araujo J.L."/>
            <person name="Barauna A.C."/>
            <person name="Silva K."/>
        </authorList>
    </citation>
    <scope>NUCLEOTIDE SEQUENCE [LARGE SCALE GENOMIC DNA]</scope>
    <source>
        <strain evidence="2 3">BR 10303</strain>
    </source>
</reference>
<evidence type="ECO:0000313" key="3">
    <source>
        <dbReference type="Proteomes" id="UP000057737"/>
    </source>
</evidence>
<evidence type="ECO:0000313" key="2">
    <source>
        <dbReference type="EMBL" id="KWV58512.1"/>
    </source>
</evidence>
<keyword evidence="3" id="KW-1185">Reference proteome</keyword>
<feature type="transmembrane region" description="Helical" evidence="1">
    <location>
        <begin position="403"/>
        <end position="421"/>
    </location>
</feature>
<sequence length="424" mass="44240">MLAAIPPLVIANGAFAQLAIALVAAVMLAMAVRGADAELASTTQLLKRFSVAILIPVVWMLVQILPLPFSSLANPIWSATSIALNEPSLPGRISLDPGATLRSLFVYLVYVSLVVSTVIISRDRHRAETILFVLCAVTTFMSLEVLLGRLDWFAAMTPAADAPTSPFPAAAALGTVANAALISRALERHLHRRDIRNLASIRLWFGVISGLFGIIVAIGAIAALGRGTLLAAVSLGLIAIAFIAAVRRLGFRSWPSAVLFAVLVAIVGALAVPRFQPGGSSLLGLARFAPETVALAGRLLADTSWLGNGIGTFAVAARAYQDIDSAVPAVPPSTAVLVAIESGRLALIILAGIATQLFIFMFRGAVRRGRDSFFAATAAATVLVVFCESFLDASLSSPEARTIVAVMIGLGLAQSAGRTSGLKR</sequence>
<evidence type="ECO:0008006" key="4">
    <source>
        <dbReference type="Google" id="ProtNLM"/>
    </source>
</evidence>
<feature type="transmembrane region" description="Helical" evidence="1">
    <location>
        <begin position="373"/>
        <end position="391"/>
    </location>
</feature>
<protein>
    <recommendedName>
        <fullName evidence="4">O-antigen ligase-like membrane protein</fullName>
    </recommendedName>
</protein>
<feature type="transmembrane region" description="Helical" evidence="1">
    <location>
        <begin position="14"/>
        <end position="33"/>
    </location>
</feature>
<gene>
    <name evidence="2" type="ORF">AS156_33505</name>
</gene>
<feature type="transmembrane region" description="Helical" evidence="1">
    <location>
        <begin position="203"/>
        <end position="223"/>
    </location>
</feature>
<accession>A0A109K0F4</accession>
<comment type="caution">
    <text evidence="2">The sequence shown here is derived from an EMBL/GenBank/DDBJ whole genome shotgun (WGS) entry which is preliminary data.</text>
</comment>
<feature type="transmembrane region" description="Helical" evidence="1">
    <location>
        <begin position="167"/>
        <end position="183"/>
    </location>
</feature>
<feature type="transmembrane region" description="Helical" evidence="1">
    <location>
        <begin position="229"/>
        <end position="246"/>
    </location>
</feature>
<feature type="transmembrane region" description="Helical" evidence="1">
    <location>
        <begin position="129"/>
        <end position="147"/>
    </location>
</feature>
<keyword evidence="1" id="KW-1133">Transmembrane helix</keyword>
<dbReference type="Proteomes" id="UP000057737">
    <property type="component" value="Unassembled WGS sequence"/>
</dbReference>